<reference evidence="2 3" key="1">
    <citation type="submission" date="2013-07" db="EMBL/GenBank/DDBJ databases">
        <authorList>
            <consortium name="DOE Joint Genome Institute"/>
            <person name="Eisen J."/>
            <person name="Huntemann M."/>
            <person name="Han J."/>
            <person name="Chen A."/>
            <person name="Kyrpides N."/>
            <person name="Mavromatis K."/>
            <person name="Markowitz V."/>
            <person name="Palaniappan K."/>
            <person name="Ivanova N."/>
            <person name="Schaumberg A."/>
            <person name="Pati A."/>
            <person name="Liolios K."/>
            <person name="Nordberg H.P."/>
            <person name="Cantor M.N."/>
            <person name="Hua S.X."/>
            <person name="Woyke T."/>
        </authorList>
    </citation>
    <scope>NUCLEOTIDE SEQUENCE [LARGE SCALE GENOMIC DNA]</scope>
    <source>
        <strain evidence="2 3">DSM 44712</strain>
    </source>
</reference>
<evidence type="ECO:0000313" key="3">
    <source>
        <dbReference type="Proteomes" id="UP000021053"/>
    </source>
</evidence>
<evidence type="ECO:0000256" key="1">
    <source>
        <dbReference type="SAM" id="SignalP"/>
    </source>
</evidence>
<keyword evidence="3" id="KW-1185">Reference proteome</keyword>
<accession>A0A010ZQ59</accession>
<dbReference type="Proteomes" id="UP000021053">
    <property type="component" value="Unassembled WGS sequence"/>
</dbReference>
<evidence type="ECO:0008006" key="4">
    <source>
        <dbReference type="Google" id="ProtNLM"/>
    </source>
</evidence>
<keyword evidence="1" id="KW-0732">Signal</keyword>
<dbReference type="OrthoDB" id="5195572at2"/>
<organism evidence="2 3">
    <name type="scientific">Cryptosporangium arvum DSM 44712</name>
    <dbReference type="NCBI Taxonomy" id="927661"/>
    <lineage>
        <taxon>Bacteria</taxon>
        <taxon>Bacillati</taxon>
        <taxon>Actinomycetota</taxon>
        <taxon>Actinomycetes</taxon>
        <taxon>Cryptosporangiales</taxon>
        <taxon>Cryptosporangiaceae</taxon>
        <taxon>Cryptosporangium</taxon>
    </lineage>
</organism>
<dbReference type="AlphaFoldDB" id="A0A010ZQ59"/>
<dbReference type="SUPFAM" id="SSF50242">
    <property type="entry name" value="TIMP-like"/>
    <property type="match status" value="1"/>
</dbReference>
<dbReference type="EMBL" id="JFBT01000001">
    <property type="protein sequence ID" value="EXG79332.1"/>
    <property type="molecule type" value="Genomic_DNA"/>
</dbReference>
<dbReference type="HOGENOM" id="CLU_2092731_0_0_11"/>
<feature type="chain" id="PRO_5015483782" description="Tissue inhibitor of metalloproteinase" evidence="1">
    <location>
        <begin position="17"/>
        <end position="116"/>
    </location>
</feature>
<evidence type="ECO:0000313" key="2">
    <source>
        <dbReference type="EMBL" id="EXG79332.1"/>
    </source>
</evidence>
<comment type="caution">
    <text evidence="2">The sequence shown here is derived from an EMBL/GenBank/DDBJ whole genome shotgun (WGS) entry which is preliminary data.</text>
</comment>
<gene>
    <name evidence="2" type="ORF">CryarDRAFT_0365</name>
</gene>
<name>A0A010ZQ59_9ACTN</name>
<feature type="signal peptide" evidence="1">
    <location>
        <begin position="1"/>
        <end position="16"/>
    </location>
</feature>
<proteinExistence type="predicted"/>
<dbReference type="InterPro" id="IPR008993">
    <property type="entry name" value="TIMP-like_OB-fold"/>
</dbReference>
<protein>
    <recommendedName>
        <fullName evidence="4">Tissue inhibitor of metalloproteinase</fullName>
    </recommendedName>
</protein>
<dbReference type="Gene3D" id="2.40.50.120">
    <property type="match status" value="1"/>
</dbReference>
<dbReference type="RefSeq" id="WP_035847899.1">
    <property type="nucleotide sequence ID" value="NZ_KK073874.1"/>
</dbReference>
<sequence>MTALALLAASALPAHACDCVPLTPREAAAEASVVFVGTPTQRLGQPDEGSPDPVTYRFSVERVLKGEAGPTLSVSTNNSGDACGVDFRIGDRYEVYALDADGTPFATRCGGTHRIF</sequence>